<evidence type="ECO:0000313" key="2">
    <source>
        <dbReference type="Proteomes" id="UP001061361"/>
    </source>
</evidence>
<dbReference type="EMBL" id="AP026708">
    <property type="protein sequence ID" value="BDQ35168.1"/>
    <property type="molecule type" value="Genomic_DNA"/>
</dbReference>
<protein>
    <submittedName>
        <fullName evidence="1">Uncharacterized protein</fullName>
    </submittedName>
</protein>
<keyword evidence="2" id="KW-1185">Reference proteome</keyword>
<dbReference type="Pfam" id="PF20551">
    <property type="entry name" value="DUF6765"/>
    <property type="match status" value="1"/>
</dbReference>
<reference evidence="1" key="1">
    <citation type="submission" date="2022-08" db="EMBL/GenBank/DDBJ databases">
        <title>Genome Sequence of the sulphate-reducing bacterium, Pseudodesulfovibrio portus JCM14722.</title>
        <authorList>
            <person name="Kondo R."/>
            <person name="Kataoka T."/>
        </authorList>
    </citation>
    <scope>NUCLEOTIDE SEQUENCE</scope>
    <source>
        <strain evidence="1">JCM 14722</strain>
    </source>
</reference>
<accession>A0ABM8AUK0</accession>
<evidence type="ECO:0000313" key="1">
    <source>
        <dbReference type="EMBL" id="BDQ35168.1"/>
    </source>
</evidence>
<dbReference type="InterPro" id="IPR046653">
    <property type="entry name" value="DUF6765"/>
</dbReference>
<name>A0ABM8AUK0_9BACT</name>
<dbReference type="RefSeq" id="WP_264982057.1">
    <property type="nucleotide sequence ID" value="NZ_AP026708.1"/>
</dbReference>
<sequence length="351" mass="39376">MQIDMHFYGTYAIARIAGFSSDQARTIATAAEFVDEAVTAEPVEMNGLTYVLPVVSAHRMYDLPENSNVMDQWRVWLPFHFLPGGYGNRVADRVVCAWGEPDNVAVESIIKLALDQKGQRHDLHMLGIVTHVLQDTYAHYGFSGFATDRNRIRQSTLVSPINDFGDLLNVLWGKASGALAEGSRLGHASVSTCPDIPHLSWRFRYEERPAIPVDYDLENRDNRHSFYLSCTRLHALYRAFLAGAGSIDEPDGHAAFAPQAEASIKAILAGDDNDKDRRSELWRERIEADGLFPVSRDDRDLRYDDAGWRFDIMRNNAVAATTHAYQFNQAAARYLDHVHNQVLPGLGILSN</sequence>
<organism evidence="1 2">
    <name type="scientific">Pseudodesulfovibrio portus</name>
    <dbReference type="NCBI Taxonomy" id="231439"/>
    <lineage>
        <taxon>Bacteria</taxon>
        <taxon>Pseudomonadati</taxon>
        <taxon>Thermodesulfobacteriota</taxon>
        <taxon>Desulfovibrionia</taxon>
        <taxon>Desulfovibrionales</taxon>
        <taxon>Desulfovibrionaceae</taxon>
    </lineage>
</organism>
<proteinExistence type="predicted"/>
<gene>
    <name evidence="1" type="ORF">JCM14722_27100</name>
</gene>
<dbReference type="Proteomes" id="UP001061361">
    <property type="component" value="Chromosome"/>
</dbReference>